<sequence length="60" mass="7215">MPTRRFPCKMNVINPVPQNERLIIILNQKRHQVKRDFKMIRVGSACGHFEERYLNVTFSR</sequence>
<proteinExistence type="predicted"/>
<reference evidence="1 2" key="1">
    <citation type="submission" date="2016-03" db="EMBL/GenBank/DDBJ databases">
        <title>EvidentialGene: Evidence-directed Construction of Genes on Genomes.</title>
        <authorList>
            <person name="Gilbert D.G."/>
            <person name="Choi J.-H."/>
            <person name="Mockaitis K."/>
            <person name="Colbourne J."/>
            <person name="Pfrender M."/>
        </authorList>
    </citation>
    <scope>NUCLEOTIDE SEQUENCE [LARGE SCALE GENOMIC DNA]</scope>
    <source>
        <strain evidence="1 2">Xinb3</strain>
        <tissue evidence="1">Complete organism</tissue>
    </source>
</reference>
<organism evidence="1 2">
    <name type="scientific">Daphnia magna</name>
    <dbReference type="NCBI Taxonomy" id="35525"/>
    <lineage>
        <taxon>Eukaryota</taxon>
        <taxon>Metazoa</taxon>
        <taxon>Ecdysozoa</taxon>
        <taxon>Arthropoda</taxon>
        <taxon>Crustacea</taxon>
        <taxon>Branchiopoda</taxon>
        <taxon>Diplostraca</taxon>
        <taxon>Cladocera</taxon>
        <taxon>Anomopoda</taxon>
        <taxon>Daphniidae</taxon>
        <taxon>Daphnia</taxon>
    </lineage>
</organism>
<name>A0A164K0C4_9CRUS</name>
<accession>A0A164K0C4</accession>
<dbReference type="EMBL" id="LRGB01003395">
    <property type="protein sequence ID" value="KZS02823.1"/>
    <property type="molecule type" value="Genomic_DNA"/>
</dbReference>
<evidence type="ECO:0000313" key="2">
    <source>
        <dbReference type="Proteomes" id="UP000076858"/>
    </source>
</evidence>
<keyword evidence="2" id="KW-1185">Reference proteome</keyword>
<protein>
    <submittedName>
        <fullName evidence="1">Uncharacterized protein</fullName>
    </submittedName>
</protein>
<evidence type="ECO:0000313" key="1">
    <source>
        <dbReference type="EMBL" id="KZS02823.1"/>
    </source>
</evidence>
<gene>
    <name evidence="1" type="ORF">APZ42_034593</name>
</gene>
<dbReference type="Proteomes" id="UP000076858">
    <property type="component" value="Unassembled WGS sequence"/>
</dbReference>
<dbReference type="AlphaFoldDB" id="A0A164K0C4"/>
<comment type="caution">
    <text evidence="1">The sequence shown here is derived from an EMBL/GenBank/DDBJ whole genome shotgun (WGS) entry which is preliminary data.</text>
</comment>